<keyword evidence="1" id="KW-0812">Transmembrane</keyword>
<dbReference type="EMBL" id="CBSX010000036">
    <property type="protein sequence ID" value="CDH04456.1"/>
    <property type="molecule type" value="Genomic_DNA"/>
</dbReference>
<evidence type="ECO:0000256" key="1">
    <source>
        <dbReference type="SAM" id="Phobius"/>
    </source>
</evidence>
<dbReference type="PANTHER" id="PTHR32305:SF15">
    <property type="entry name" value="PROTEIN RHSA-RELATED"/>
    <property type="match status" value="1"/>
</dbReference>
<reference evidence="2" key="1">
    <citation type="submission" date="2013-07" db="EMBL/GenBank/DDBJ databases">
        <title>Sub-species coevolution in mutualistic symbiosis.</title>
        <authorList>
            <person name="Murfin K."/>
            <person name="Klassen J."/>
            <person name="Lee M."/>
            <person name="Forst S."/>
            <person name="Stock P."/>
            <person name="Goodrich-Blair H."/>
        </authorList>
    </citation>
    <scope>NUCLEOTIDE SEQUENCE [LARGE SCALE GENOMIC DNA]</scope>
    <source>
        <strain evidence="2">Oregonense</strain>
    </source>
</reference>
<evidence type="ECO:0000313" key="3">
    <source>
        <dbReference type="Proteomes" id="UP000028483"/>
    </source>
</evidence>
<evidence type="ECO:0000313" key="2">
    <source>
        <dbReference type="EMBL" id="CDH04456.1"/>
    </source>
</evidence>
<dbReference type="Pfam" id="PF18807">
    <property type="entry name" value="TTc_toxin_rep"/>
    <property type="match status" value="1"/>
</dbReference>
<dbReference type="Gene3D" id="2.180.10.10">
    <property type="entry name" value="RHS repeat-associated core"/>
    <property type="match status" value="1"/>
</dbReference>
<comment type="caution">
    <text evidence="2">The sequence shown here is derived from an EMBL/GenBank/DDBJ whole genome shotgun (WGS) entry which is preliminary data.</text>
</comment>
<dbReference type="HOGENOM" id="CLU_010688_1_0_6"/>
<sequence>MQDIDLNLYHKTPTVRVFDNRGQNIREIVFHRTTADGNTDVRITHHRYNISGYQIESIDPRLHDVQHTDPTIQPNFHWQHDLAGNILHTNSVDSGNNFALNDIEGRPIQIINAQKVNYHYQYETAPLTGRLLSIDEQSASEVTSRTIERLIWAGNTSEDKAHNLAGKCFQHYDTAGLTQLDSVSLTGIALSQIQQLLAEEQYADWQNDDETHWHALLDSTVYLTQSQSDATGALLTQTDAGGNKQRLVYNIAGQLKSSWLMLRNQSEQVIVKALDYSAAGQKLREEHGNGIITEYTYEPETQRLIGIKTRRQSDNRLLQDLRYDYDPVGNVIIVSNDAEATRFWHNQQVIPENRYTYDSLYQLISATGREMAGLPQQPNQSPFPNRFSDDNAYTNYTRTYDYDRGGNLTQIRHNAANSQNNHTTKITVSNRTNHGVLSSLADDPNKVDTLFNSSGQQINLLPGQQLIWDTHGRLQRVVSPSTICESYRYGSDGMRMTKIREQNQQRQQVIYLPELELRTTQNNGTTTESLQIITLGEAGRAQVRILHWKTGKPDGIPNNQIRYSYDNLLGSSQLELDNKGQVLSQEEYYPFGGTSIWAARNQTEANYKTIRYSGKERDETGLYYYGYRYYQPWVGRWLSADPAGTVDGLNLYRMVRNNPVTLTDNDGLAPSPNRNHNTFWFATFLFRRSDESMSKSMRRGQKIGRAIAGGLAIGGLAATITVTAGAAIPVILGVTAIGLGIGALLGFNVGRILEKAGGLLARFLQGRSTLVQAAAGAAVGATSAASYGATTQGTAVATAAGTATGTIGALINNADSGMGGAIGAGTAVGTIDTMMGSSGTLTHEVSAAAGGAAGGMLTGTSGSTRAGINAGTGTYYGSWVGFGLDVASNPSGHLLRYGVGYLAGRGAEMAMSSLFGGGLIGRLLGRLTAPLATGLARQAVQFGISRPFFEPIFSFLGGIAGGIGTGLQRRLGREHPLSRMIETIGSGIDRLAGMIGNRFRGQVLWQTGFANLRDYGMSALNAGRRMLMPA</sequence>
<protein>
    <submittedName>
        <fullName evidence="2">C component of insecticidal toxin complex (Tc)</fullName>
    </submittedName>
</protein>
<dbReference type="InterPro" id="IPR041508">
    <property type="entry name" value="TcC-like_repeat"/>
</dbReference>
<name>A0A077P3L7_XENBV</name>
<feature type="transmembrane region" description="Helical" evidence="1">
    <location>
        <begin position="726"/>
        <end position="747"/>
    </location>
</feature>
<proteinExistence type="predicted"/>
<dbReference type="AlphaFoldDB" id="A0A077P3L7"/>
<dbReference type="NCBIfam" id="TIGR03696">
    <property type="entry name" value="Rhs_assc_core"/>
    <property type="match status" value="1"/>
</dbReference>
<keyword evidence="1" id="KW-0472">Membrane</keyword>
<dbReference type="InterPro" id="IPR022385">
    <property type="entry name" value="Rhs_assc_core"/>
</dbReference>
<dbReference type="InterPro" id="IPR050708">
    <property type="entry name" value="T6SS_VgrG/RHS"/>
</dbReference>
<dbReference type="RefSeq" id="WP_038254631.1">
    <property type="nucleotide sequence ID" value="NZ_CAWLUU010000115.1"/>
</dbReference>
<dbReference type="Proteomes" id="UP000028483">
    <property type="component" value="Unassembled WGS sequence"/>
</dbReference>
<dbReference type="PANTHER" id="PTHR32305">
    <property type="match status" value="1"/>
</dbReference>
<organism evidence="2 3">
    <name type="scientific">Xenorhabdus bovienii str. oregonense</name>
    <dbReference type="NCBI Taxonomy" id="1398202"/>
    <lineage>
        <taxon>Bacteria</taxon>
        <taxon>Pseudomonadati</taxon>
        <taxon>Pseudomonadota</taxon>
        <taxon>Gammaproteobacteria</taxon>
        <taxon>Enterobacterales</taxon>
        <taxon>Morganellaceae</taxon>
        <taxon>Xenorhabdus</taxon>
    </lineage>
</organism>
<keyword evidence="1" id="KW-1133">Transmembrane helix</keyword>
<accession>A0A077P3L7</accession>
<feature type="transmembrane region" description="Helical" evidence="1">
    <location>
        <begin position="703"/>
        <end position="720"/>
    </location>
</feature>
<gene>
    <name evidence="2" type="primary">tccC</name>
    <name evidence="2" type="ORF">XBO1_1300030</name>
</gene>